<dbReference type="Proteomes" id="UP000050525">
    <property type="component" value="Unassembled WGS sequence"/>
</dbReference>
<proteinExistence type="predicted"/>
<evidence type="ECO:0000313" key="2">
    <source>
        <dbReference type="EMBL" id="KYO37050.1"/>
    </source>
</evidence>
<organism evidence="2 3">
    <name type="scientific">Alligator mississippiensis</name>
    <name type="common">American alligator</name>
    <dbReference type="NCBI Taxonomy" id="8496"/>
    <lineage>
        <taxon>Eukaryota</taxon>
        <taxon>Metazoa</taxon>
        <taxon>Chordata</taxon>
        <taxon>Craniata</taxon>
        <taxon>Vertebrata</taxon>
        <taxon>Euteleostomi</taxon>
        <taxon>Archelosauria</taxon>
        <taxon>Archosauria</taxon>
        <taxon>Crocodylia</taxon>
        <taxon>Alligatoridae</taxon>
        <taxon>Alligatorinae</taxon>
        <taxon>Alligator</taxon>
    </lineage>
</organism>
<dbReference type="AlphaFoldDB" id="A0A151NJW2"/>
<keyword evidence="3" id="KW-1185">Reference proteome</keyword>
<protein>
    <submittedName>
        <fullName evidence="2">Uncharacterized protein</fullName>
    </submittedName>
</protein>
<sequence length="84" mass="9206">MGGRGRRPVVGRADGKGRLRRSSPVPVVCGQPLTQGRRVKIATSNPRAQLRGARSQVRGRASTCHSTFPEERKTEKSELTPLEK</sequence>
<evidence type="ECO:0000256" key="1">
    <source>
        <dbReference type="SAM" id="MobiDB-lite"/>
    </source>
</evidence>
<comment type="caution">
    <text evidence="2">The sequence shown here is derived from an EMBL/GenBank/DDBJ whole genome shotgun (WGS) entry which is preliminary data.</text>
</comment>
<accession>A0A151NJW2</accession>
<name>A0A151NJW2_ALLMI</name>
<feature type="region of interest" description="Disordered" evidence="1">
    <location>
        <begin position="1"/>
        <end position="84"/>
    </location>
</feature>
<reference evidence="2 3" key="1">
    <citation type="journal article" date="2012" name="Genome Biol.">
        <title>Sequencing three crocodilian genomes to illuminate the evolution of archosaurs and amniotes.</title>
        <authorList>
            <person name="St John J.A."/>
            <person name="Braun E.L."/>
            <person name="Isberg S.R."/>
            <person name="Miles L.G."/>
            <person name="Chong A.Y."/>
            <person name="Gongora J."/>
            <person name="Dalzell P."/>
            <person name="Moran C."/>
            <person name="Bed'hom B."/>
            <person name="Abzhanov A."/>
            <person name="Burgess S.C."/>
            <person name="Cooksey A.M."/>
            <person name="Castoe T.A."/>
            <person name="Crawford N.G."/>
            <person name="Densmore L.D."/>
            <person name="Drew J.C."/>
            <person name="Edwards S.V."/>
            <person name="Faircloth B.C."/>
            <person name="Fujita M.K."/>
            <person name="Greenwold M.J."/>
            <person name="Hoffmann F.G."/>
            <person name="Howard J.M."/>
            <person name="Iguchi T."/>
            <person name="Janes D.E."/>
            <person name="Khan S.Y."/>
            <person name="Kohno S."/>
            <person name="de Koning A.J."/>
            <person name="Lance S.L."/>
            <person name="McCarthy F.M."/>
            <person name="McCormack J.E."/>
            <person name="Merchant M.E."/>
            <person name="Peterson D.G."/>
            <person name="Pollock D.D."/>
            <person name="Pourmand N."/>
            <person name="Raney B.J."/>
            <person name="Roessler K.A."/>
            <person name="Sanford J.R."/>
            <person name="Sawyer R.H."/>
            <person name="Schmidt C.J."/>
            <person name="Triplett E.W."/>
            <person name="Tuberville T.D."/>
            <person name="Venegas-Anaya M."/>
            <person name="Howard J.T."/>
            <person name="Jarvis E.D."/>
            <person name="Guillette L.J.Jr."/>
            <person name="Glenn T.C."/>
            <person name="Green R.E."/>
            <person name="Ray D.A."/>
        </authorList>
    </citation>
    <scope>NUCLEOTIDE SEQUENCE [LARGE SCALE GENOMIC DNA]</scope>
    <source>
        <strain evidence="2">KSC_2009_1</strain>
    </source>
</reference>
<dbReference type="EMBL" id="AKHW03002882">
    <property type="protein sequence ID" value="KYO37050.1"/>
    <property type="molecule type" value="Genomic_DNA"/>
</dbReference>
<evidence type="ECO:0000313" key="3">
    <source>
        <dbReference type="Proteomes" id="UP000050525"/>
    </source>
</evidence>
<gene>
    <name evidence="2" type="ORF">Y1Q_0023074</name>
</gene>
<feature type="compositionally biased region" description="Basic and acidic residues" evidence="1">
    <location>
        <begin position="68"/>
        <end position="84"/>
    </location>
</feature>